<comment type="caution">
    <text evidence="1">The sequence shown here is derived from an EMBL/GenBank/DDBJ whole genome shotgun (WGS) entry which is preliminary data.</text>
</comment>
<name>A0A2N6N8M9_BEABA</name>
<dbReference type="Proteomes" id="UP000235728">
    <property type="component" value="Unassembled WGS sequence"/>
</dbReference>
<proteinExistence type="predicted"/>
<evidence type="ECO:0000313" key="1">
    <source>
        <dbReference type="EMBL" id="PMB63633.1"/>
    </source>
</evidence>
<sequence>MYLTGSWKKNARPGRAMTSMMNKFPALLTLQSLSFLVVIQELNVSLGHRLLEQGGHDATHERNKVSAKNTTHATPAVHQVLRLRIICISNASLDISEQVDQSHGVLTESLLSNGNRDQRCALHSLGTEKTVFLFTLILQYVHQKRH</sequence>
<organism evidence="1 2">
    <name type="scientific">Beauveria bassiana</name>
    <name type="common">White muscardine disease fungus</name>
    <name type="synonym">Tritirachium shiotae</name>
    <dbReference type="NCBI Taxonomy" id="176275"/>
    <lineage>
        <taxon>Eukaryota</taxon>
        <taxon>Fungi</taxon>
        <taxon>Dikarya</taxon>
        <taxon>Ascomycota</taxon>
        <taxon>Pezizomycotina</taxon>
        <taxon>Sordariomycetes</taxon>
        <taxon>Hypocreomycetidae</taxon>
        <taxon>Hypocreales</taxon>
        <taxon>Cordycipitaceae</taxon>
        <taxon>Beauveria</taxon>
    </lineage>
</organism>
<reference evidence="1 2" key="1">
    <citation type="journal article" date="2016" name="Appl. Microbiol. Biotechnol.">
        <title>Characterization of T-DNA insertion mutants with decreased virulence in the entomopathogenic fungus Beauveria bassiana JEF-007.</title>
        <authorList>
            <person name="Kim S."/>
            <person name="Lee S.J."/>
            <person name="Nai Y.S."/>
            <person name="Yu J.S."/>
            <person name="Lee M.R."/>
            <person name="Yang Y.T."/>
            <person name="Kim J.S."/>
        </authorList>
    </citation>
    <scope>NUCLEOTIDE SEQUENCE [LARGE SCALE GENOMIC DNA]</scope>
    <source>
        <strain evidence="1 2">JEF-007</strain>
    </source>
</reference>
<accession>A0A2N6N8M9</accession>
<protein>
    <submittedName>
        <fullName evidence="1">Uncharacterized protein</fullName>
    </submittedName>
</protein>
<dbReference type="EMBL" id="MRVG01000018">
    <property type="protein sequence ID" value="PMB63633.1"/>
    <property type="molecule type" value="Genomic_DNA"/>
</dbReference>
<evidence type="ECO:0000313" key="2">
    <source>
        <dbReference type="Proteomes" id="UP000235728"/>
    </source>
</evidence>
<dbReference type="AlphaFoldDB" id="A0A2N6N8M9"/>
<gene>
    <name evidence="1" type="ORF">BM221_010532</name>
</gene>